<reference evidence="1" key="1">
    <citation type="submission" date="2020-10" db="EMBL/GenBank/DDBJ databases">
        <authorList>
            <person name="Gilroy R."/>
        </authorList>
    </citation>
    <scope>NUCLEOTIDE SEQUENCE</scope>
    <source>
        <strain evidence="1">CHK193-30670</strain>
    </source>
</reference>
<sequence>MANYTSGEQFINKLYNNLINSEEVKRSVEKARKKGIKISNREDMLKAYFDRLEDVHDITRNRKLTNDNDSEENNEVRKESQIELKLKVLKHFYYEKYLIKELPEDYIELQKKIAKERGYGDINVTEEMKEKMLEEVRNEQKTSLDSWISYLMSSDAMYPTWFKFYAFQGMVKLGKFDKEKGEFTKRTSNTVTPFIELNPEILGQMYSILQKTINKEELTDKEEQALSNGESFKKLYKYFLVGNYKDQENLEETKGVWIKYNQGDNYKSLWQSLQGKNTGWCTAGEETCKRQVKSGDFYVYYTYDKEGKPTNPRIAIRMNGKNKIGEIRGIGKSQNLEPEMFPILNEKLKEFPDKDKYLKKEYDMKFLTEIDNKVQNGEELTKDELRFLYEIDNKIEGFGFQKDPRINEIKQKRNIKKDLSKYFGCDENAIVTSYDEINHNTKVVFYNDKAIFDSEVINQLTFLKEISLKENTSELTKEETEYLYSIKTMNPSLVFKDKLKAEFLKLKQKRNIKKDLSKYFECDENAIATSYDEINHNTKAVFYNDKVIFDSEVINELTFLKEISLKENTSELTKEETEYLYYIKGLNYSLIFIDDFQHDFNDVRKKRNIKKDLSKYFECDENAIATSYDEINHNTKAVFYNNKVIFDSEVINALNVSKGICLKENTSELTKEEIEYLYGIKHLSPFKDELKIEFLKLKQKRNIKKDLSKYFECDENSVATCVKEINLNTIIAYIDNEFINSNELQKYKELLKIYNYIKTEKTIKEEYKTIVKKHEVYHTFKAINEIISKLKLLFNYNNIAKSHGILFENVAWTEKDLMEKNDVFMYVGDLKIEDTKVPDYLKSLKYIYGNVDFGKLESAEGLENLKVIHGDADFHSLKSGNGLCNLQEVFGEIDLSNVVDIGNFNQKIKITPKNEYVTYDAYSPPLILSEKFFTSENISNIKSNTRFEKYLINYYDDFYEKNSNVTYRRIYKGASEKELEKQLNTWAKEDALINEDNLEEKNNVDYSSYRNLDDLIDFYERNGKWPEYIDNPVSNEDFINNELYEYRQELLEEEDYLDDDEREKLLDVDPSFFESYIY</sequence>
<gene>
    <name evidence="1" type="ORF">IAB68_04405</name>
</gene>
<comment type="caution">
    <text evidence="1">The sequence shown here is derived from an EMBL/GenBank/DDBJ whole genome shotgun (WGS) entry which is preliminary data.</text>
</comment>
<protein>
    <submittedName>
        <fullName evidence="1">Uncharacterized protein</fullName>
    </submittedName>
</protein>
<accession>A0A9D1INE5</accession>
<organism evidence="1 2">
    <name type="scientific">Candidatus Aphodocola excrementigallinarum</name>
    <dbReference type="NCBI Taxonomy" id="2840670"/>
    <lineage>
        <taxon>Bacteria</taxon>
        <taxon>Bacillati</taxon>
        <taxon>Bacillota</taxon>
        <taxon>Bacilli</taxon>
        <taxon>Candidatus Aphodocola</taxon>
    </lineage>
</organism>
<reference evidence="1" key="2">
    <citation type="journal article" date="2021" name="PeerJ">
        <title>Extensive microbial diversity within the chicken gut microbiome revealed by metagenomics and culture.</title>
        <authorList>
            <person name="Gilroy R."/>
            <person name="Ravi A."/>
            <person name="Getino M."/>
            <person name="Pursley I."/>
            <person name="Horton D.L."/>
            <person name="Alikhan N.F."/>
            <person name="Baker D."/>
            <person name="Gharbi K."/>
            <person name="Hall N."/>
            <person name="Watson M."/>
            <person name="Adriaenssens E.M."/>
            <person name="Foster-Nyarko E."/>
            <person name="Jarju S."/>
            <person name="Secka A."/>
            <person name="Antonio M."/>
            <person name="Oren A."/>
            <person name="Chaudhuri R.R."/>
            <person name="La Ragione R."/>
            <person name="Hildebrand F."/>
            <person name="Pallen M.J."/>
        </authorList>
    </citation>
    <scope>NUCLEOTIDE SEQUENCE</scope>
    <source>
        <strain evidence="1">CHK193-30670</strain>
    </source>
</reference>
<dbReference type="AlphaFoldDB" id="A0A9D1INE5"/>
<proteinExistence type="predicted"/>
<evidence type="ECO:0000313" key="2">
    <source>
        <dbReference type="Proteomes" id="UP000824074"/>
    </source>
</evidence>
<evidence type="ECO:0000313" key="1">
    <source>
        <dbReference type="EMBL" id="HIU40523.1"/>
    </source>
</evidence>
<name>A0A9D1INE5_9FIRM</name>
<dbReference type="Proteomes" id="UP000824074">
    <property type="component" value="Unassembled WGS sequence"/>
</dbReference>
<dbReference type="EMBL" id="DVMT01000044">
    <property type="protein sequence ID" value="HIU40523.1"/>
    <property type="molecule type" value="Genomic_DNA"/>
</dbReference>